<evidence type="ECO:0000259" key="4">
    <source>
        <dbReference type="PROSITE" id="PS51459"/>
    </source>
</evidence>
<dbReference type="PROSITE" id="PS51459">
    <property type="entry name" value="FIDO"/>
    <property type="match status" value="1"/>
</dbReference>
<dbReference type="GO" id="GO:0005524">
    <property type="term" value="F:ATP binding"/>
    <property type="evidence" value="ECO:0007669"/>
    <property type="project" value="UniProtKB-KW"/>
</dbReference>
<feature type="site" description="Important for autoinhibition of adenylyltransferase activity" evidence="3">
    <location>
        <position position="58"/>
    </location>
</feature>
<dbReference type="Pfam" id="PF02661">
    <property type="entry name" value="Fic"/>
    <property type="match status" value="1"/>
</dbReference>
<dbReference type="InterPro" id="IPR036597">
    <property type="entry name" value="Fido-like_dom_sf"/>
</dbReference>
<feature type="domain" description="Fido" evidence="4">
    <location>
        <begin position="114"/>
        <end position="254"/>
    </location>
</feature>
<proteinExistence type="predicted"/>
<name>A0A1F4TIG2_UNCSA</name>
<dbReference type="PANTHER" id="PTHR13504:SF38">
    <property type="entry name" value="FIDO DOMAIN-CONTAINING PROTEIN"/>
    <property type="match status" value="1"/>
</dbReference>
<accession>A0A1F4TIG2</accession>
<dbReference type="SUPFAM" id="SSF140931">
    <property type="entry name" value="Fic-like"/>
    <property type="match status" value="1"/>
</dbReference>
<feature type="active site" evidence="1">
    <location>
        <position position="196"/>
    </location>
</feature>
<evidence type="ECO:0000313" key="6">
    <source>
        <dbReference type="Proteomes" id="UP000177309"/>
    </source>
</evidence>
<dbReference type="InterPro" id="IPR003812">
    <property type="entry name" value="Fido"/>
</dbReference>
<keyword evidence="2" id="KW-0547">Nucleotide-binding</keyword>
<comment type="caution">
    <text evidence="5">The sequence shown here is derived from an EMBL/GenBank/DDBJ whole genome shotgun (WGS) entry which is preliminary data.</text>
</comment>
<dbReference type="EMBL" id="MEUI01000050">
    <property type="protein sequence ID" value="OGC32474.1"/>
    <property type="molecule type" value="Genomic_DNA"/>
</dbReference>
<gene>
    <name evidence="5" type="ORF">A2462_00210</name>
</gene>
<reference evidence="5 6" key="1">
    <citation type="journal article" date="2016" name="Nat. Commun.">
        <title>Thousands of microbial genomes shed light on interconnected biogeochemical processes in an aquifer system.</title>
        <authorList>
            <person name="Anantharaman K."/>
            <person name="Brown C.T."/>
            <person name="Hug L.A."/>
            <person name="Sharon I."/>
            <person name="Castelle C.J."/>
            <person name="Probst A.J."/>
            <person name="Thomas B.C."/>
            <person name="Singh A."/>
            <person name="Wilkins M.J."/>
            <person name="Karaoz U."/>
            <person name="Brodie E.L."/>
            <person name="Williams K.H."/>
            <person name="Hubbard S.S."/>
            <person name="Banfield J.F."/>
        </authorList>
    </citation>
    <scope>NUCLEOTIDE SEQUENCE [LARGE SCALE GENOMIC DNA]</scope>
</reference>
<evidence type="ECO:0000256" key="3">
    <source>
        <dbReference type="PIRSR" id="PIRSR640198-3"/>
    </source>
</evidence>
<dbReference type="Proteomes" id="UP000177309">
    <property type="component" value="Unassembled WGS sequence"/>
</dbReference>
<dbReference type="AlphaFoldDB" id="A0A1F4TIG2"/>
<protein>
    <recommendedName>
        <fullName evidence="4">Fido domain-containing protein</fullName>
    </recommendedName>
</protein>
<evidence type="ECO:0000256" key="1">
    <source>
        <dbReference type="PIRSR" id="PIRSR640198-1"/>
    </source>
</evidence>
<evidence type="ECO:0000256" key="2">
    <source>
        <dbReference type="PIRSR" id="PIRSR640198-2"/>
    </source>
</evidence>
<organism evidence="5 6">
    <name type="scientific">candidate division WOR-1 bacterium RIFOXYC2_FULL_41_25</name>
    <dbReference type="NCBI Taxonomy" id="1802586"/>
    <lineage>
        <taxon>Bacteria</taxon>
        <taxon>Bacillati</taxon>
        <taxon>Saganbacteria</taxon>
    </lineage>
</organism>
<dbReference type="PANTHER" id="PTHR13504">
    <property type="entry name" value="FIDO DOMAIN-CONTAINING PROTEIN DDB_G0283145"/>
    <property type="match status" value="1"/>
</dbReference>
<keyword evidence="2" id="KW-0067">ATP-binding</keyword>
<feature type="binding site" evidence="2">
    <location>
        <begin position="200"/>
        <end position="207"/>
    </location>
    <ligand>
        <name>ATP</name>
        <dbReference type="ChEBI" id="CHEBI:30616"/>
    </ligand>
</feature>
<dbReference type="InterPro" id="IPR040198">
    <property type="entry name" value="Fido_containing"/>
</dbReference>
<dbReference type="Gene3D" id="1.10.3290.10">
    <property type="entry name" value="Fido-like domain"/>
    <property type="match status" value="1"/>
</dbReference>
<sequence>MEPAWLTNLQEQIKAYAGLAGESIRSPQRTVNKHQLREIIKQAVDHKQDDIYNSTTIEGYAISPEEVEAVIMGKIPETNESIEQIKNKMAIIGHANAFEFIIKQIKQDFGRPLLSEELVNELYFQLFKPSVDANILDRFDLVGYRRVKVYIRNSRFVPPAFDKVPDLVKTFISAINGISNHLVRAILAHYFFVSIHPYPDGNGRCARLLMNYLLACSGHYWVTIPAEKREHYFKALQSGQLDSDVLPFTSFILSLMA</sequence>
<evidence type="ECO:0000313" key="5">
    <source>
        <dbReference type="EMBL" id="OGC32474.1"/>
    </source>
</evidence>